<dbReference type="RefSeq" id="WP_187975658.1">
    <property type="nucleotide sequence ID" value="NZ_CP046884.1"/>
</dbReference>
<dbReference type="NCBIfam" id="NF011301">
    <property type="entry name" value="PRK14713.1"/>
    <property type="match status" value="1"/>
</dbReference>
<evidence type="ECO:0000256" key="16">
    <source>
        <dbReference type="ARBA" id="ARBA00047851"/>
    </source>
</evidence>
<dbReference type="Pfam" id="PF08543">
    <property type="entry name" value="Phos_pyr_kin"/>
    <property type="match status" value="1"/>
</dbReference>
<dbReference type="GO" id="GO:0000287">
    <property type="term" value="F:magnesium ion binding"/>
    <property type="evidence" value="ECO:0007669"/>
    <property type="project" value="UniProtKB-UniRule"/>
</dbReference>
<evidence type="ECO:0000256" key="18">
    <source>
        <dbReference type="ARBA" id="ARBA00061283"/>
    </source>
</evidence>
<comment type="similarity">
    <text evidence="19">In the central section; belongs to the ThiD family.</text>
</comment>
<dbReference type="InterPro" id="IPR036206">
    <property type="entry name" value="ThiamineP_synth_sf"/>
</dbReference>
<feature type="binding site" evidence="21">
    <location>
        <begin position="195"/>
        <end position="196"/>
    </location>
    <ligand>
        <name>2-[(2R,5Z)-2-carboxy-4-methylthiazol-5(2H)-ylidene]ethyl phosphate</name>
        <dbReference type="ChEBI" id="CHEBI:62899"/>
    </ligand>
</feature>
<evidence type="ECO:0000256" key="12">
    <source>
        <dbReference type="ARBA" id="ARBA00022842"/>
    </source>
</evidence>
<feature type="binding site" evidence="21">
    <location>
        <begin position="140"/>
        <end position="142"/>
    </location>
    <ligand>
        <name>2-[(2R,5Z)-2-carboxy-4-methylthiazol-5(2H)-ylidene]ethyl phosphate</name>
        <dbReference type="ChEBI" id="CHEBI:62899"/>
    </ligand>
</feature>
<dbReference type="GO" id="GO:0009228">
    <property type="term" value="P:thiamine biosynthetic process"/>
    <property type="evidence" value="ECO:0007669"/>
    <property type="project" value="UniProtKB-KW"/>
</dbReference>
<dbReference type="Pfam" id="PF02581">
    <property type="entry name" value="TMP-TENI"/>
    <property type="match status" value="1"/>
</dbReference>
<dbReference type="GO" id="GO:0009229">
    <property type="term" value="P:thiamine diphosphate biosynthetic process"/>
    <property type="evidence" value="ECO:0007669"/>
    <property type="project" value="UniProtKB-UniRule"/>
</dbReference>
<keyword evidence="8 21" id="KW-0479">Metal-binding</keyword>
<dbReference type="SUPFAM" id="SSF51391">
    <property type="entry name" value="Thiamin phosphate synthase"/>
    <property type="match status" value="1"/>
</dbReference>
<evidence type="ECO:0000256" key="5">
    <source>
        <dbReference type="ARBA" id="ARBA00004769"/>
    </source>
</evidence>
<feature type="binding site" evidence="21">
    <location>
        <position position="70"/>
    </location>
    <ligand>
        <name>Mg(2+)</name>
        <dbReference type="ChEBI" id="CHEBI:18420"/>
    </ligand>
</feature>
<name>A0A7H0SNS7_9CORY</name>
<dbReference type="UniPathway" id="UPA00060">
    <property type="reaction ID" value="UER00138"/>
</dbReference>
<accession>A0A7H0SNS7</accession>
<dbReference type="InterPro" id="IPR029056">
    <property type="entry name" value="Ribokinase-like"/>
</dbReference>
<evidence type="ECO:0000256" key="20">
    <source>
        <dbReference type="ARBA" id="ARBA00061559"/>
    </source>
</evidence>
<dbReference type="GO" id="GO:0008902">
    <property type="term" value="F:hydroxymethylpyrimidine kinase activity"/>
    <property type="evidence" value="ECO:0007669"/>
    <property type="project" value="UniProtKB-EC"/>
</dbReference>
<comment type="catalytic activity">
    <reaction evidence="2">
        <text>4-amino-2-methyl-5-(phosphooxymethyl)pyrimidine + ATP = 4-amino-2-methyl-5-(diphosphooxymethyl)pyrimidine + ADP</text>
        <dbReference type="Rhea" id="RHEA:19893"/>
        <dbReference type="ChEBI" id="CHEBI:30616"/>
        <dbReference type="ChEBI" id="CHEBI:57841"/>
        <dbReference type="ChEBI" id="CHEBI:58354"/>
        <dbReference type="ChEBI" id="CHEBI:456216"/>
        <dbReference type="EC" id="2.7.4.7"/>
    </reaction>
</comment>
<dbReference type="GO" id="GO:0005829">
    <property type="term" value="C:cytosol"/>
    <property type="evidence" value="ECO:0007669"/>
    <property type="project" value="TreeGrafter"/>
</dbReference>
<dbReference type="EC" id="2.5.1.3" evidence="21"/>
<evidence type="ECO:0000256" key="8">
    <source>
        <dbReference type="ARBA" id="ARBA00022723"/>
    </source>
</evidence>
<evidence type="ECO:0000313" key="22">
    <source>
        <dbReference type="EMBL" id="QNQ90202.1"/>
    </source>
</evidence>
<dbReference type="PANTHER" id="PTHR20858">
    <property type="entry name" value="PHOSPHOMETHYLPYRIMIDINE KINASE"/>
    <property type="match status" value="1"/>
</dbReference>
<dbReference type="InterPro" id="IPR016084">
    <property type="entry name" value="Haem_Oase-like_multi-hlx"/>
</dbReference>
<dbReference type="SUPFAM" id="SSF53613">
    <property type="entry name" value="Ribokinase-like"/>
    <property type="match status" value="1"/>
</dbReference>
<dbReference type="PANTHER" id="PTHR20858:SF17">
    <property type="entry name" value="HYDROXYMETHYLPYRIMIDINE_PHOSPHOMETHYLPYRIMIDINE KINASE THI20-RELATED"/>
    <property type="match status" value="1"/>
</dbReference>
<keyword evidence="13 21" id="KW-0784">Thiamine biosynthesis</keyword>
<keyword evidence="10 22" id="KW-0418">Kinase</keyword>
<feature type="binding site" evidence="21">
    <location>
        <position position="143"/>
    </location>
    <ligand>
        <name>4-amino-2-methyl-5-(diphosphooxymethyl)pyrimidine</name>
        <dbReference type="ChEBI" id="CHEBI:57841"/>
    </ligand>
</feature>
<feature type="binding site" evidence="21">
    <location>
        <position position="107"/>
    </location>
    <ligand>
        <name>4-amino-2-methyl-5-(diphosphooxymethyl)pyrimidine</name>
        <dbReference type="ChEBI" id="CHEBI:57841"/>
    </ligand>
</feature>
<dbReference type="NCBIfam" id="TIGR00097">
    <property type="entry name" value="HMP-P_kinase"/>
    <property type="match status" value="1"/>
</dbReference>
<keyword evidence="12 21" id="KW-0460">Magnesium</keyword>
<comment type="catalytic activity">
    <reaction evidence="16 21">
        <text>2-(2-carboxy-4-methylthiazol-5-yl)ethyl phosphate + 4-amino-2-methyl-5-(diphosphooxymethyl)pyrimidine + 2 H(+) = thiamine phosphate + CO2 + diphosphate</text>
        <dbReference type="Rhea" id="RHEA:47848"/>
        <dbReference type="ChEBI" id="CHEBI:15378"/>
        <dbReference type="ChEBI" id="CHEBI:16526"/>
        <dbReference type="ChEBI" id="CHEBI:33019"/>
        <dbReference type="ChEBI" id="CHEBI:37575"/>
        <dbReference type="ChEBI" id="CHEBI:57841"/>
        <dbReference type="ChEBI" id="CHEBI:62890"/>
        <dbReference type="EC" id="2.5.1.3"/>
    </reaction>
</comment>
<dbReference type="InterPro" id="IPR013749">
    <property type="entry name" value="PM/HMP-P_kinase-1"/>
</dbReference>
<dbReference type="InterPro" id="IPR004399">
    <property type="entry name" value="HMP/HMP-P_kinase_dom"/>
</dbReference>
<proteinExistence type="inferred from homology"/>
<dbReference type="SUPFAM" id="SSF48613">
    <property type="entry name" value="Heme oxygenase-like"/>
    <property type="match status" value="1"/>
</dbReference>
<dbReference type="InterPro" id="IPR022998">
    <property type="entry name" value="ThiamineP_synth_TenI"/>
</dbReference>
<dbReference type="Proteomes" id="UP000516320">
    <property type="component" value="Chromosome"/>
</dbReference>
<dbReference type="CDD" id="cd19365">
    <property type="entry name" value="TenA_C-like"/>
    <property type="match status" value="1"/>
</dbReference>
<dbReference type="AlphaFoldDB" id="A0A7H0SNS7"/>
<feature type="binding site" evidence="21">
    <location>
        <begin position="38"/>
        <end position="42"/>
    </location>
    <ligand>
        <name>4-amino-2-methyl-5-(diphosphooxymethyl)pyrimidine</name>
        <dbReference type="ChEBI" id="CHEBI:57841"/>
    </ligand>
</feature>
<dbReference type="Gene3D" id="3.40.1190.20">
    <property type="match status" value="1"/>
</dbReference>
<comment type="pathway">
    <text evidence="5">Cofactor biosynthesis; thiamine diphosphate biosynthesis; 4-amino-2-methyl-5-diphosphomethylpyrimidine from 5-amino-1-(5-phospho-D-ribosyl)imidazole: step 3/3.</text>
</comment>
<evidence type="ECO:0000256" key="9">
    <source>
        <dbReference type="ARBA" id="ARBA00022741"/>
    </source>
</evidence>
<protein>
    <recommendedName>
        <fullName evidence="21">Thiamine-phosphate synthase</fullName>
        <shortName evidence="21">TP synthase</shortName>
        <shortName evidence="21">TPS</shortName>
        <ecNumber evidence="21">2.5.1.3</ecNumber>
    </recommendedName>
    <alternativeName>
        <fullName evidence="21">Thiamine-phosphate pyrophosphorylase</fullName>
        <shortName evidence="21">TMP pyrophosphorylase</shortName>
        <shortName evidence="21">TMP-PPase</shortName>
    </alternativeName>
</protein>
<dbReference type="NCBIfam" id="TIGR00693">
    <property type="entry name" value="thiE"/>
    <property type="match status" value="1"/>
</dbReference>
<dbReference type="NCBIfam" id="NF007070">
    <property type="entry name" value="PRK09517.1"/>
    <property type="match status" value="1"/>
</dbReference>
<dbReference type="InterPro" id="IPR004305">
    <property type="entry name" value="Thiaminase-2/PQQC"/>
</dbReference>
<comment type="catalytic activity">
    <reaction evidence="15 21">
        <text>4-methyl-5-(2-phosphooxyethyl)-thiazole + 4-amino-2-methyl-5-(diphosphooxymethyl)pyrimidine + H(+) = thiamine phosphate + diphosphate</text>
        <dbReference type="Rhea" id="RHEA:22328"/>
        <dbReference type="ChEBI" id="CHEBI:15378"/>
        <dbReference type="ChEBI" id="CHEBI:33019"/>
        <dbReference type="ChEBI" id="CHEBI:37575"/>
        <dbReference type="ChEBI" id="CHEBI:57841"/>
        <dbReference type="ChEBI" id="CHEBI:58296"/>
        <dbReference type="EC" id="2.5.1.3"/>
    </reaction>
</comment>
<evidence type="ECO:0000313" key="23">
    <source>
        <dbReference type="Proteomes" id="UP000516320"/>
    </source>
</evidence>
<dbReference type="GO" id="GO:0008972">
    <property type="term" value="F:phosphomethylpyrimidine kinase activity"/>
    <property type="evidence" value="ECO:0007669"/>
    <property type="project" value="UniProtKB-EC"/>
</dbReference>
<organism evidence="22 23">
    <name type="scientific">Corynebacterium poyangense</name>
    <dbReference type="NCBI Taxonomy" id="2684405"/>
    <lineage>
        <taxon>Bacteria</taxon>
        <taxon>Bacillati</taxon>
        <taxon>Actinomycetota</taxon>
        <taxon>Actinomycetes</taxon>
        <taxon>Mycobacteriales</taxon>
        <taxon>Corynebacteriaceae</taxon>
        <taxon>Corynebacterium</taxon>
    </lineage>
</organism>
<reference evidence="22 23" key="1">
    <citation type="submission" date="2019-12" db="EMBL/GenBank/DDBJ databases">
        <title>Corynebacterium sp. nov., isolated from feces of the Anser Albifrons in China.</title>
        <authorList>
            <person name="Liu Q."/>
        </authorList>
    </citation>
    <scope>NUCLEOTIDE SEQUENCE [LARGE SCALE GENOMIC DNA]</scope>
    <source>
        <strain evidence="22 23">4H37-19</strain>
    </source>
</reference>
<gene>
    <name evidence="21" type="primary">thiE</name>
    <name evidence="22" type="ORF">GP475_05760</name>
</gene>
<evidence type="ECO:0000256" key="1">
    <source>
        <dbReference type="ARBA" id="ARBA00000151"/>
    </source>
</evidence>
<keyword evidence="23" id="KW-1185">Reference proteome</keyword>
<dbReference type="Pfam" id="PF03070">
    <property type="entry name" value="TENA_THI-4"/>
    <property type="match status" value="1"/>
</dbReference>
<comment type="similarity">
    <text evidence="20">In the C-terminal section; belongs to the thiaminase-2 family.</text>
</comment>
<dbReference type="Gene3D" id="3.20.20.70">
    <property type="entry name" value="Aldolase class I"/>
    <property type="match status" value="1"/>
</dbReference>
<dbReference type="CDD" id="cd01169">
    <property type="entry name" value="HMPP_kinase"/>
    <property type="match status" value="1"/>
</dbReference>
<evidence type="ECO:0000256" key="14">
    <source>
        <dbReference type="ARBA" id="ARBA00023268"/>
    </source>
</evidence>
<evidence type="ECO:0000256" key="11">
    <source>
        <dbReference type="ARBA" id="ARBA00022840"/>
    </source>
</evidence>
<evidence type="ECO:0000256" key="13">
    <source>
        <dbReference type="ARBA" id="ARBA00022977"/>
    </source>
</evidence>
<evidence type="ECO:0000256" key="4">
    <source>
        <dbReference type="ARBA" id="ARBA00003848"/>
    </source>
</evidence>
<comment type="catalytic activity">
    <reaction evidence="1">
        <text>4-amino-5-hydroxymethyl-2-methylpyrimidine + ATP = 4-amino-2-methyl-5-(phosphooxymethyl)pyrimidine + ADP + H(+)</text>
        <dbReference type="Rhea" id="RHEA:23096"/>
        <dbReference type="ChEBI" id="CHEBI:15378"/>
        <dbReference type="ChEBI" id="CHEBI:16892"/>
        <dbReference type="ChEBI" id="CHEBI:30616"/>
        <dbReference type="ChEBI" id="CHEBI:58354"/>
        <dbReference type="ChEBI" id="CHEBI:456216"/>
        <dbReference type="EC" id="2.7.1.49"/>
    </reaction>
</comment>
<keyword evidence="9" id="KW-0547">Nucleotide-binding</keyword>
<sequence>MPNFWDLYLVTDPDQGGGPDQVPHIVDQAICGGVTAVQLRDKHADDATFEERARALSEIIGARVPLFVNDRLDCALKLGLHLHIGQDDTPYEEARRALPSHLMIGLSISVESELDDIVQRCHDAHLPLPDVVGIGPVRATSTKQDAAAPLGIEGLINLAHKAKSLGMPCVAIGGVHLDNASDIIQHTVVDGLCVVSEIMTSLNPEQAARDLRKCITGSRAIRGSIPRVLSIAGTDPSGGAGLQADLKSIAAAGGYGMAVVTALVSQNTCGVRDIFSPPSEFLKQQLEAVSDDVTIDALKIGMLADSDTTAVVSEWLTKNRPPVVVLDPVMVSTSGHRLLAAEAEDAVRKFAELADYITPNIPELAVLCGVEEISSFDEAVELAKQWAQRTSTTVIVKGGHLSGPQADNALVDKYGAVYRISNPRVHSESTHGTGCSLSSALATKLAQGGDRIEAITWVTSWLREAIVHGEALGVGYGHGPVDHSHQARRLAENGKAHIPRYRELQHVPFCDGTTPHRLGPSPRNPVDLPRIAAPGPWTNALWRIGHDYWLNTLNSDFIQQLGEGSLQPKDFSFYLYQDSLYLREYSRALATLGAKAPETSDSLAWVAGSQQCIVEEAELHRTWLRDHDVNRTGMSTVTAAYTDFLKATTSLCDYVVGVAAVLPCYWLYAEVGKALSHRNFPVHPYRAWLDVYGDEDAFIEDVRQALLRAEQAFERATPQQRIAAVEAYLAACEHEYHFFDQALRQ</sequence>
<keyword evidence="14" id="KW-0511">Multifunctional enzyme</keyword>
<comment type="cofactor">
    <cofactor evidence="21">
        <name>Mg(2+)</name>
        <dbReference type="ChEBI" id="CHEBI:18420"/>
    </cofactor>
    <text evidence="21">Binds 1 Mg(2+) ion per subunit.</text>
</comment>
<evidence type="ECO:0000256" key="17">
    <source>
        <dbReference type="ARBA" id="ARBA00047883"/>
    </source>
</evidence>
<comment type="function">
    <text evidence="3 21">Condenses 4-methyl-5-(beta-hydroxyethyl)thiazole monophosphate (THZ-P) and 2-methyl-4-amino-5-hydroxymethyl pyrimidine pyrophosphate (HMP-PP) to form thiamine monophosphate (TMP).</text>
</comment>
<dbReference type="Gene3D" id="1.20.910.10">
    <property type="entry name" value="Heme oxygenase-like"/>
    <property type="match status" value="1"/>
</dbReference>
<feature type="binding site" evidence="21">
    <location>
        <position position="174"/>
    </location>
    <ligand>
        <name>2-[(2R,5Z)-2-carboxy-4-methylthiazol-5(2H)-ylidene]ethyl phosphate</name>
        <dbReference type="ChEBI" id="CHEBI:62899"/>
    </ligand>
</feature>
<evidence type="ECO:0000256" key="2">
    <source>
        <dbReference type="ARBA" id="ARBA00000565"/>
    </source>
</evidence>
<dbReference type="GO" id="GO:0005524">
    <property type="term" value="F:ATP binding"/>
    <property type="evidence" value="ECO:0007669"/>
    <property type="project" value="UniProtKB-KW"/>
</dbReference>
<dbReference type="CDD" id="cd00564">
    <property type="entry name" value="TMP_TenI"/>
    <property type="match status" value="1"/>
</dbReference>
<dbReference type="KEGG" id="cpoy:GP475_05760"/>
<dbReference type="InterPro" id="IPR013785">
    <property type="entry name" value="Aldolase_TIM"/>
</dbReference>
<evidence type="ECO:0000256" key="21">
    <source>
        <dbReference type="HAMAP-Rule" id="MF_00097"/>
    </source>
</evidence>
<dbReference type="InterPro" id="IPR034291">
    <property type="entry name" value="TMP_synthase"/>
</dbReference>
<comment type="similarity">
    <text evidence="18">In the N-terminal section; belongs to the thiamine-phosphate synthase family.</text>
</comment>
<keyword evidence="7 21" id="KW-0808">Transferase</keyword>
<evidence type="ECO:0000256" key="6">
    <source>
        <dbReference type="ARBA" id="ARBA00005165"/>
    </source>
</evidence>
<dbReference type="EMBL" id="CP046884">
    <property type="protein sequence ID" value="QNQ90202.1"/>
    <property type="molecule type" value="Genomic_DNA"/>
</dbReference>
<comment type="function">
    <text evidence="4">Catalyzes the phosphorylation of hydroxymethylpyrimidine phosphate (HMP-P) to HMP-PP, and of HMP to HMP-P.</text>
</comment>
<evidence type="ECO:0000256" key="10">
    <source>
        <dbReference type="ARBA" id="ARBA00022777"/>
    </source>
</evidence>
<keyword evidence="11" id="KW-0067">ATP-binding</keyword>
<dbReference type="GO" id="GO:0004789">
    <property type="term" value="F:thiamine-phosphate diphosphorylase activity"/>
    <property type="evidence" value="ECO:0007669"/>
    <property type="project" value="UniProtKB-UniRule"/>
</dbReference>
<evidence type="ECO:0000256" key="19">
    <source>
        <dbReference type="ARBA" id="ARBA00061288"/>
    </source>
</evidence>
<comment type="similarity">
    <text evidence="21">Belongs to the thiamine-phosphate synthase family.</text>
</comment>
<dbReference type="HAMAP" id="MF_00097">
    <property type="entry name" value="TMP_synthase"/>
    <property type="match status" value="1"/>
</dbReference>
<feature type="binding site" evidence="21">
    <location>
        <position position="69"/>
    </location>
    <ligand>
        <name>4-amino-2-methyl-5-(diphosphooxymethyl)pyrimidine</name>
        <dbReference type="ChEBI" id="CHEBI:57841"/>
    </ligand>
</feature>
<comment type="pathway">
    <text evidence="6 21">Cofactor biosynthesis; thiamine diphosphate biosynthesis; thiamine phosphate from 4-amino-2-methyl-5-diphosphomethylpyrimidine and 4-methyl-5-(2-phosphoethyl)-thiazole: step 1/1.</text>
</comment>
<comment type="catalytic activity">
    <reaction evidence="17 21">
        <text>2-[(2R,5Z)-2-carboxy-4-methylthiazol-5(2H)-ylidene]ethyl phosphate + 4-amino-2-methyl-5-(diphosphooxymethyl)pyrimidine + 2 H(+) = thiamine phosphate + CO2 + diphosphate</text>
        <dbReference type="Rhea" id="RHEA:47844"/>
        <dbReference type="ChEBI" id="CHEBI:15378"/>
        <dbReference type="ChEBI" id="CHEBI:16526"/>
        <dbReference type="ChEBI" id="CHEBI:33019"/>
        <dbReference type="ChEBI" id="CHEBI:37575"/>
        <dbReference type="ChEBI" id="CHEBI:57841"/>
        <dbReference type="ChEBI" id="CHEBI:62899"/>
        <dbReference type="EC" id="2.5.1.3"/>
    </reaction>
</comment>
<evidence type="ECO:0000256" key="3">
    <source>
        <dbReference type="ARBA" id="ARBA00003814"/>
    </source>
</evidence>
<evidence type="ECO:0000256" key="15">
    <source>
        <dbReference type="ARBA" id="ARBA00047334"/>
    </source>
</evidence>
<feature type="binding site" evidence="21">
    <location>
        <position position="88"/>
    </location>
    <ligand>
        <name>Mg(2+)</name>
        <dbReference type="ChEBI" id="CHEBI:18420"/>
    </ligand>
</feature>
<dbReference type="FunFam" id="3.40.1190.20:FF:000003">
    <property type="entry name" value="Phosphomethylpyrimidine kinase ThiD"/>
    <property type="match status" value="1"/>
</dbReference>
<evidence type="ECO:0000256" key="7">
    <source>
        <dbReference type="ARBA" id="ARBA00022679"/>
    </source>
</evidence>